<accession>A0ABN8D5G0</accession>
<name>A0ABN8D5G0_9STRA</name>
<proteinExistence type="predicted"/>
<feature type="compositionally biased region" description="Low complexity" evidence="8">
    <location>
        <begin position="126"/>
        <end position="140"/>
    </location>
</feature>
<keyword evidence="6 7" id="KW-0067">ATP-binding</keyword>
<dbReference type="SMART" id="SM00133">
    <property type="entry name" value="S_TK_X"/>
    <property type="match status" value="1"/>
</dbReference>
<evidence type="ECO:0008006" key="13">
    <source>
        <dbReference type="Google" id="ProtNLM"/>
    </source>
</evidence>
<feature type="domain" description="Protein kinase" evidence="9">
    <location>
        <begin position="196"/>
        <end position="456"/>
    </location>
</feature>
<keyword evidence="4 7" id="KW-0547">Nucleotide-binding</keyword>
<dbReference type="InterPro" id="IPR017441">
    <property type="entry name" value="Protein_kinase_ATP_BS"/>
</dbReference>
<comment type="caution">
    <text evidence="11">The sequence shown here is derived from an EMBL/GenBank/DDBJ whole genome shotgun (WGS) entry which is preliminary data.</text>
</comment>
<dbReference type="Gene3D" id="3.30.200.20">
    <property type="entry name" value="Phosphorylase Kinase, domain 1"/>
    <property type="match status" value="1"/>
</dbReference>
<dbReference type="Pfam" id="PF00069">
    <property type="entry name" value="Pkinase"/>
    <property type="match status" value="1"/>
</dbReference>
<dbReference type="SMART" id="SM00220">
    <property type="entry name" value="S_TKc"/>
    <property type="match status" value="1"/>
</dbReference>
<evidence type="ECO:0000313" key="11">
    <source>
        <dbReference type="EMBL" id="CAH0520154.1"/>
    </source>
</evidence>
<keyword evidence="12" id="KW-1185">Reference proteome</keyword>
<feature type="compositionally biased region" description="Pro residues" evidence="8">
    <location>
        <begin position="104"/>
        <end position="115"/>
    </location>
</feature>
<feature type="compositionally biased region" description="Acidic residues" evidence="8">
    <location>
        <begin position="159"/>
        <end position="182"/>
    </location>
</feature>
<organism evidence="11 12">
    <name type="scientific">Peronospora belbahrii</name>
    <dbReference type="NCBI Taxonomy" id="622444"/>
    <lineage>
        <taxon>Eukaryota</taxon>
        <taxon>Sar</taxon>
        <taxon>Stramenopiles</taxon>
        <taxon>Oomycota</taxon>
        <taxon>Peronosporomycetes</taxon>
        <taxon>Peronosporales</taxon>
        <taxon>Peronosporaceae</taxon>
        <taxon>Peronospora</taxon>
    </lineage>
</organism>
<dbReference type="PROSITE" id="PS51285">
    <property type="entry name" value="AGC_KINASE_CTER"/>
    <property type="match status" value="1"/>
</dbReference>
<sequence length="532" mass="59360">MLSSDDSGLNRKLSLFHGHSIKSNKAPVMSSIFIQSSAASGITGCLNGLQIRGQKLVIKKKIPGAVLKYKPAAWKRRIRHVSTFAAYKKRLGFCLSDTFSPSSPTSPPSISPPPTRQAWATRDPKSAPAAPSYPSNGPSSVPGQPHSQQQTQQQSQQQTEEESDLEEDDSGPIEQVPIEDMDGPARPQTKVNVEDFDLLKVLGKGSFGKVMMVRKKDTKMIYAMKTLRKAALVKRNQLLHTKTERSILQSIKHPYLTSLTYAFQTPDKLYLVMDYCGGGELFFWLKKDRRFSQQKARLFAAEIILALQELHKHDIIYRDLKPENILLDLEGHIRLTDFGLSKEAVTGAGASGGTKTFCGTPEYLAPEILENKGHGKGVDWWSLGTLIYEMLTGLPPFYDQNMQRMYDKILNAPLRFPSFMSAEAKDLLTGLLTRKVSDRLGSGPTDAEEIKAHPFFKGIDWEAVLRKEVQPEFKPPNRLGSMDTSNFDVEFTAEKPVDSVVTTTMSETQRNKAQFPGFTYNADTIDEDHKGN</sequence>
<dbReference type="SUPFAM" id="SSF56112">
    <property type="entry name" value="Protein kinase-like (PK-like)"/>
    <property type="match status" value="1"/>
</dbReference>
<keyword evidence="3" id="KW-0808">Transferase</keyword>
<dbReference type="InterPro" id="IPR008271">
    <property type="entry name" value="Ser/Thr_kinase_AS"/>
</dbReference>
<dbReference type="PROSITE" id="PS00107">
    <property type="entry name" value="PROTEIN_KINASE_ATP"/>
    <property type="match status" value="1"/>
</dbReference>
<evidence type="ECO:0000256" key="7">
    <source>
        <dbReference type="PROSITE-ProRule" id="PRU10141"/>
    </source>
</evidence>
<dbReference type="InterPro" id="IPR017892">
    <property type="entry name" value="Pkinase_C"/>
</dbReference>
<evidence type="ECO:0000256" key="1">
    <source>
        <dbReference type="ARBA" id="ARBA00022527"/>
    </source>
</evidence>
<dbReference type="PANTHER" id="PTHR24351">
    <property type="entry name" value="RIBOSOMAL PROTEIN S6 KINASE"/>
    <property type="match status" value="1"/>
</dbReference>
<evidence type="ECO:0000256" key="5">
    <source>
        <dbReference type="ARBA" id="ARBA00022777"/>
    </source>
</evidence>
<evidence type="ECO:0000256" key="2">
    <source>
        <dbReference type="ARBA" id="ARBA00022553"/>
    </source>
</evidence>
<feature type="region of interest" description="Disordered" evidence="8">
    <location>
        <begin position="99"/>
        <end position="188"/>
    </location>
</feature>
<dbReference type="Proteomes" id="UP001158986">
    <property type="component" value="Unassembled WGS sequence"/>
</dbReference>
<dbReference type="InterPro" id="IPR000719">
    <property type="entry name" value="Prot_kinase_dom"/>
</dbReference>
<dbReference type="PROSITE" id="PS50011">
    <property type="entry name" value="PROTEIN_KINASE_DOM"/>
    <property type="match status" value="1"/>
</dbReference>
<evidence type="ECO:0000256" key="8">
    <source>
        <dbReference type="SAM" id="MobiDB-lite"/>
    </source>
</evidence>
<feature type="domain" description="AGC-kinase C-terminal" evidence="10">
    <location>
        <begin position="457"/>
        <end position="530"/>
    </location>
</feature>
<dbReference type="PROSITE" id="PS00108">
    <property type="entry name" value="PROTEIN_KINASE_ST"/>
    <property type="match status" value="1"/>
</dbReference>
<evidence type="ECO:0000259" key="9">
    <source>
        <dbReference type="PROSITE" id="PS50011"/>
    </source>
</evidence>
<dbReference type="CDD" id="cd05123">
    <property type="entry name" value="STKc_AGC"/>
    <property type="match status" value="1"/>
</dbReference>
<dbReference type="Gene3D" id="1.10.510.10">
    <property type="entry name" value="Transferase(Phosphotransferase) domain 1"/>
    <property type="match status" value="1"/>
</dbReference>
<feature type="compositionally biased region" description="Low complexity" evidence="8">
    <location>
        <begin position="147"/>
        <end position="158"/>
    </location>
</feature>
<feature type="binding site" evidence="7">
    <location>
        <position position="225"/>
    </location>
    <ligand>
        <name>ATP</name>
        <dbReference type="ChEBI" id="CHEBI:30616"/>
    </ligand>
</feature>
<gene>
    <name evidence="11" type="ORF">PBS001_LOCUS6654</name>
</gene>
<evidence type="ECO:0000256" key="3">
    <source>
        <dbReference type="ARBA" id="ARBA00022679"/>
    </source>
</evidence>
<evidence type="ECO:0000256" key="6">
    <source>
        <dbReference type="ARBA" id="ARBA00022840"/>
    </source>
</evidence>
<dbReference type="EMBL" id="CAKLCB010000330">
    <property type="protein sequence ID" value="CAH0520154.1"/>
    <property type="molecule type" value="Genomic_DNA"/>
</dbReference>
<dbReference type="InterPro" id="IPR000961">
    <property type="entry name" value="AGC-kinase_C"/>
</dbReference>
<keyword evidence="1" id="KW-0723">Serine/threonine-protein kinase</keyword>
<evidence type="ECO:0000259" key="10">
    <source>
        <dbReference type="PROSITE" id="PS51285"/>
    </source>
</evidence>
<dbReference type="InterPro" id="IPR011009">
    <property type="entry name" value="Kinase-like_dom_sf"/>
</dbReference>
<keyword evidence="5" id="KW-0418">Kinase</keyword>
<keyword evidence="2" id="KW-0597">Phosphoprotein</keyword>
<reference evidence="11 12" key="1">
    <citation type="submission" date="2021-11" db="EMBL/GenBank/DDBJ databases">
        <authorList>
            <person name="Islam A."/>
            <person name="Islam S."/>
            <person name="Flora M.S."/>
            <person name="Rahman M."/>
            <person name="Ziaur R.M."/>
            <person name="Epstein J.H."/>
            <person name="Hassan M."/>
            <person name="Klassen M."/>
            <person name="Woodard K."/>
            <person name="Webb A."/>
            <person name="Webby R.J."/>
            <person name="El Zowalaty M.E."/>
        </authorList>
    </citation>
    <scope>NUCLEOTIDE SEQUENCE [LARGE SCALE GENOMIC DNA]</scope>
    <source>
        <strain evidence="11">Pbs1</strain>
    </source>
</reference>
<evidence type="ECO:0000313" key="12">
    <source>
        <dbReference type="Proteomes" id="UP001158986"/>
    </source>
</evidence>
<evidence type="ECO:0000256" key="4">
    <source>
        <dbReference type="ARBA" id="ARBA00022741"/>
    </source>
</evidence>
<dbReference type="InterPro" id="IPR045270">
    <property type="entry name" value="STKc_AGC"/>
</dbReference>
<protein>
    <recommendedName>
        <fullName evidence="13">Protein kinase domain-containing protein</fullName>
    </recommendedName>
</protein>
<dbReference type="Pfam" id="PF00433">
    <property type="entry name" value="Pkinase_C"/>
    <property type="match status" value="1"/>
</dbReference>